<protein>
    <recommendedName>
        <fullName evidence="4">UBZ4-type domain-containing protein</fullName>
    </recommendedName>
</protein>
<evidence type="ECO:0008006" key="4">
    <source>
        <dbReference type="Google" id="ProtNLM"/>
    </source>
</evidence>
<feature type="compositionally biased region" description="Polar residues" evidence="1">
    <location>
        <begin position="73"/>
        <end position="82"/>
    </location>
</feature>
<dbReference type="Proteomes" id="UP001159405">
    <property type="component" value="Unassembled WGS sequence"/>
</dbReference>
<sequence>MSLNGNTDKAVSLLREAASLLARDRESDDTAVSTAGRVVTGTETVVTNSVSSSSHDQNRVLQNFRSLFSGYRTTNPGTSTFPKRSESKSFPPAKRSRSSHGGGYYRVRETWTREFVCMVNKDSQSVATKADKLTLLAAGLGRKKLTFGNRDDAPTFKRKMEDAYPKLKEGSGFELLRSGARPGELLLIKPPPSGYTVPFLRDGAGLGQALIYIRPIQENLDETEVKQEVEESDALALVPCLACGKSVSMSLLREHHQKCSAQRISLDDDSDGYPDISLPTKRL</sequence>
<comment type="caution">
    <text evidence="2">The sequence shown here is derived from an EMBL/GenBank/DDBJ whole genome shotgun (WGS) entry which is preliminary data.</text>
</comment>
<name>A0ABN8QJY0_9CNID</name>
<accession>A0ABN8QJY0</accession>
<keyword evidence="3" id="KW-1185">Reference proteome</keyword>
<dbReference type="EMBL" id="CALNXK010000126">
    <property type="protein sequence ID" value="CAH3163412.1"/>
    <property type="molecule type" value="Genomic_DNA"/>
</dbReference>
<organism evidence="2 3">
    <name type="scientific">Porites lobata</name>
    <dbReference type="NCBI Taxonomy" id="104759"/>
    <lineage>
        <taxon>Eukaryota</taxon>
        <taxon>Metazoa</taxon>
        <taxon>Cnidaria</taxon>
        <taxon>Anthozoa</taxon>
        <taxon>Hexacorallia</taxon>
        <taxon>Scleractinia</taxon>
        <taxon>Fungiina</taxon>
        <taxon>Poritidae</taxon>
        <taxon>Porites</taxon>
    </lineage>
</organism>
<feature type="region of interest" description="Disordered" evidence="1">
    <location>
        <begin position="73"/>
        <end position="102"/>
    </location>
</feature>
<evidence type="ECO:0000256" key="1">
    <source>
        <dbReference type="SAM" id="MobiDB-lite"/>
    </source>
</evidence>
<gene>
    <name evidence="2" type="ORF">PLOB_00005802</name>
</gene>
<evidence type="ECO:0000313" key="2">
    <source>
        <dbReference type="EMBL" id="CAH3163412.1"/>
    </source>
</evidence>
<reference evidence="2 3" key="1">
    <citation type="submission" date="2022-05" db="EMBL/GenBank/DDBJ databases">
        <authorList>
            <consortium name="Genoscope - CEA"/>
            <person name="William W."/>
        </authorList>
    </citation>
    <scope>NUCLEOTIDE SEQUENCE [LARGE SCALE GENOMIC DNA]</scope>
</reference>
<proteinExistence type="predicted"/>
<feature type="non-terminal residue" evidence="2">
    <location>
        <position position="283"/>
    </location>
</feature>
<evidence type="ECO:0000313" key="3">
    <source>
        <dbReference type="Proteomes" id="UP001159405"/>
    </source>
</evidence>